<dbReference type="InterPro" id="IPR008257">
    <property type="entry name" value="Pept_M19"/>
</dbReference>
<name>A0ABU9LI01_9BACL</name>
<evidence type="ECO:0000313" key="1">
    <source>
        <dbReference type="EMBL" id="MEL5987600.1"/>
    </source>
</evidence>
<comment type="caution">
    <text evidence="1">The sequence shown here is derived from an EMBL/GenBank/DDBJ whole genome shotgun (WGS) entry which is preliminary data.</text>
</comment>
<evidence type="ECO:0000313" key="2">
    <source>
        <dbReference type="Proteomes" id="UP001398420"/>
    </source>
</evidence>
<dbReference type="PANTHER" id="PTHR10443">
    <property type="entry name" value="MICROSOMAL DIPEPTIDASE"/>
    <property type="match status" value="1"/>
</dbReference>
<keyword evidence="1" id="KW-0645">Protease</keyword>
<organism evidence="1 2">
    <name type="scientific">Kurthia gibsonii</name>
    <dbReference type="NCBI Taxonomy" id="33946"/>
    <lineage>
        <taxon>Bacteria</taxon>
        <taxon>Bacillati</taxon>
        <taxon>Bacillota</taxon>
        <taxon>Bacilli</taxon>
        <taxon>Bacillales</taxon>
        <taxon>Caryophanaceae</taxon>
        <taxon>Kurthia</taxon>
    </lineage>
</organism>
<keyword evidence="1" id="KW-0378">Hydrolase</keyword>
<keyword evidence="2" id="KW-1185">Reference proteome</keyword>
<dbReference type="EMBL" id="JBCEWA010000002">
    <property type="protein sequence ID" value="MEL5987600.1"/>
    <property type="molecule type" value="Genomic_DNA"/>
</dbReference>
<dbReference type="Pfam" id="PF01244">
    <property type="entry name" value="Peptidase_M19"/>
    <property type="match status" value="1"/>
</dbReference>
<accession>A0ABU9LI01</accession>
<dbReference type="CDD" id="cd01301">
    <property type="entry name" value="rDP_like"/>
    <property type="match status" value="1"/>
</dbReference>
<dbReference type="PANTHER" id="PTHR10443:SF12">
    <property type="entry name" value="DIPEPTIDASE"/>
    <property type="match status" value="1"/>
</dbReference>
<gene>
    <name evidence="1" type="ORF">AAF454_04055</name>
</gene>
<keyword evidence="1" id="KW-0224">Dipeptidase</keyword>
<protein>
    <submittedName>
        <fullName evidence="1">Membrane dipeptidase</fullName>
        <ecNumber evidence="1">3.4.13.-</ecNumber>
    </submittedName>
</protein>
<reference evidence="1 2" key="1">
    <citation type="submission" date="2024-04" db="EMBL/GenBank/DDBJ databases">
        <authorList>
            <person name="Wu Y.S."/>
            <person name="Zhang L."/>
        </authorList>
    </citation>
    <scope>NUCLEOTIDE SEQUENCE [LARGE SCALE GENOMIC DNA]</scope>
    <source>
        <strain evidence="1 2">KG-01</strain>
    </source>
</reference>
<dbReference type="EC" id="3.4.13.-" evidence="1"/>
<dbReference type="SUPFAM" id="SSF51556">
    <property type="entry name" value="Metallo-dependent hydrolases"/>
    <property type="match status" value="1"/>
</dbReference>
<sequence>MEIIDLHCDVLYTLSQAEEPISFKNNEKLEVTLEQLKKTNTKLQVFAIFIDDTLNENQRYLEAIRQVEIFHQEIITPYEEMVHITDWKQLEQLQSNQIGAVLSLEGCDAIGSDLRKLQTFIDAGILLCGLTWNHENAVAYGAEEDPTKGIKPFGREVIALLNAHHIIIDVSHLNEQGFWDTLQEATYVIASHSNARTIQDHPRNLYDQQLRAIAEKGGHVHCVFYPPFISNEASVTIDDLVKHIKHLAKIITPSRVGLGSDFEGIDLYVENLTRTEEIPNLLQALEGIFTTEEIKGIAAENFQHFISKIERS</sequence>
<dbReference type="InterPro" id="IPR032466">
    <property type="entry name" value="Metal_Hydrolase"/>
</dbReference>
<dbReference type="PROSITE" id="PS51365">
    <property type="entry name" value="RENAL_DIPEPTIDASE_2"/>
    <property type="match status" value="1"/>
</dbReference>
<dbReference type="Gene3D" id="3.20.20.140">
    <property type="entry name" value="Metal-dependent hydrolases"/>
    <property type="match status" value="1"/>
</dbReference>
<dbReference type="RefSeq" id="WP_087680451.1">
    <property type="nucleotide sequence ID" value="NZ_JBCEWA010000002.1"/>
</dbReference>
<dbReference type="Proteomes" id="UP001398420">
    <property type="component" value="Unassembled WGS sequence"/>
</dbReference>
<dbReference type="GO" id="GO:0016805">
    <property type="term" value="F:dipeptidase activity"/>
    <property type="evidence" value="ECO:0007669"/>
    <property type="project" value="UniProtKB-KW"/>
</dbReference>
<proteinExistence type="predicted"/>